<evidence type="ECO:0000256" key="11">
    <source>
        <dbReference type="PIRSR" id="PIRSR000098-1"/>
    </source>
</evidence>
<comment type="caution">
    <text evidence="15">The sequence shown here is derived from an EMBL/GenBank/DDBJ whole genome shotgun (WGS) entry which is preliminary data.</text>
</comment>
<dbReference type="PIRSF" id="PIRSF000098">
    <property type="entry name" value="Homoser_dehydrog"/>
    <property type="match status" value="1"/>
</dbReference>
<evidence type="ECO:0000256" key="3">
    <source>
        <dbReference type="ARBA" id="ARBA00006753"/>
    </source>
</evidence>
<feature type="binding site" evidence="12">
    <location>
        <position position="105"/>
    </location>
    <ligand>
        <name>NADPH</name>
        <dbReference type="ChEBI" id="CHEBI:57783"/>
    </ligand>
</feature>
<dbReference type="PROSITE" id="PS51671">
    <property type="entry name" value="ACT"/>
    <property type="match status" value="1"/>
</dbReference>
<evidence type="ECO:0000256" key="7">
    <source>
        <dbReference type="ARBA" id="ARBA00022697"/>
    </source>
</evidence>
<evidence type="ECO:0000256" key="8">
    <source>
        <dbReference type="ARBA" id="ARBA00022857"/>
    </source>
</evidence>
<dbReference type="PROSITE" id="PS01042">
    <property type="entry name" value="HOMOSER_DHGENASE"/>
    <property type="match status" value="1"/>
</dbReference>
<keyword evidence="7" id="KW-0791">Threonine biosynthesis</keyword>
<dbReference type="UniPathway" id="UPA00050">
    <property type="reaction ID" value="UER00063"/>
</dbReference>
<dbReference type="PANTHER" id="PTHR43331">
    <property type="entry name" value="HOMOSERINE DEHYDROGENASE"/>
    <property type="match status" value="1"/>
</dbReference>
<dbReference type="InterPro" id="IPR016204">
    <property type="entry name" value="HDH"/>
</dbReference>
<evidence type="ECO:0000256" key="13">
    <source>
        <dbReference type="RuleBase" id="RU004171"/>
    </source>
</evidence>
<evidence type="ECO:0000256" key="9">
    <source>
        <dbReference type="ARBA" id="ARBA00023002"/>
    </source>
</evidence>
<feature type="binding site" evidence="12">
    <location>
        <position position="190"/>
    </location>
    <ligand>
        <name>L-homoserine</name>
        <dbReference type="ChEBI" id="CHEBI:57476"/>
    </ligand>
</feature>
<dbReference type="PANTHER" id="PTHR43331:SF1">
    <property type="entry name" value="HOMOSERINE DEHYDROGENASE"/>
    <property type="match status" value="1"/>
</dbReference>
<evidence type="ECO:0000256" key="6">
    <source>
        <dbReference type="ARBA" id="ARBA00022605"/>
    </source>
</evidence>
<evidence type="ECO:0000256" key="12">
    <source>
        <dbReference type="PIRSR" id="PIRSR000098-2"/>
    </source>
</evidence>
<feature type="active site" description="Proton donor" evidence="11">
    <location>
        <position position="205"/>
    </location>
</feature>
<comment type="pathway">
    <text evidence="1">Amino-acid biosynthesis; L-threonine biosynthesis; L-threonine from L-aspartate: step 3/5.</text>
</comment>
<evidence type="ECO:0000259" key="14">
    <source>
        <dbReference type="PROSITE" id="PS51671"/>
    </source>
</evidence>
<dbReference type="Proteomes" id="UP000177583">
    <property type="component" value="Unassembled WGS sequence"/>
</dbReference>
<evidence type="ECO:0000256" key="10">
    <source>
        <dbReference type="ARBA" id="ARBA00023167"/>
    </source>
</evidence>
<dbReference type="FunFam" id="3.30.360.10:FF:000005">
    <property type="entry name" value="Homoserine dehydrogenase"/>
    <property type="match status" value="1"/>
</dbReference>
<dbReference type="Pfam" id="PF03447">
    <property type="entry name" value="NAD_binding_3"/>
    <property type="match status" value="1"/>
</dbReference>
<dbReference type="InterPro" id="IPR036291">
    <property type="entry name" value="NAD(P)-bd_dom_sf"/>
</dbReference>
<dbReference type="InterPro" id="IPR005106">
    <property type="entry name" value="Asp/hSer_DH_NAD-bd"/>
</dbReference>
<sequence length="434" mass="46713">MKQIKIGIFGLGTVGGGVVEQLRENRELLKARTGTDLVILKAVVANPSKPRPFDLGPIEVSGDPNFILDDPEIDVVIELMGGVTLAKEILLRSFVSGKTVITANKALLAECAEEVFEAAYEHHALLGFEAAVAGAIPVIRVIKEGLAGDRITEVSGIINGTANYILTSMSKKGEDFQKALGKAQEKGYAEADPTFDVEGVDTAHKLLVLMCIAFGGIFDFKELYTEGITKIEPVDIEIAAGFGYVIKLLGKAKEVGGKVEGRVHPTLVPEDQMLASVDGAFNAVKLSGNFSGPIVSYGRGAGARPTASAVVADLVSLVRQRESETSPVPPLSLMSEKLKHRKLMPMAEVLSEYYLRFSVEDKVGVLAELTRVLGSHNISIASMIQRSRSEEGGPVFVVFFTHEALERDVVEALKTLDQLPFIAQPTRMIRVDPS</sequence>
<dbReference type="Pfam" id="PF00742">
    <property type="entry name" value="Homoserine_dh"/>
    <property type="match status" value="1"/>
</dbReference>
<dbReference type="UniPathway" id="UPA00051">
    <property type="reaction ID" value="UER00465"/>
</dbReference>
<dbReference type="Gene3D" id="3.30.360.10">
    <property type="entry name" value="Dihydrodipicolinate Reductase, domain 2"/>
    <property type="match status" value="1"/>
</dbReference>
<dbReference type="InterPro" id="IPR019811">
    <property type="entry name" value="HDH_CS"/>
</dbReference>
<name>A0A1F6H411_9PROT</name>
<evidence type="ECO:0000313" key="15">
    <source>
        <dbReference type="EMBL" id="OGH05107.1"/>
    </source>
</evidence>
<dbReference type="GO" id="GO:0009088">
    <property type="term" value="P:threonine biosynthetic process"/>
    <property type="evidence" value="ECO:0007669"/>
    <property type="project" value="UniProtKB-UniPathway"/>
</dbReference>
<dbReference type="NCBIfam" id="NF004976">
    <property type="entry name" value="PRK06349.1"/>
    <property type="match status" value="1"/>
</dbReference>
<dbReference type="Gene3D" id="3.40.50.720">
    <property type="entry name" value="NAD(P)-binding Rossmann-like Domain"/>
    <property type="match status" value="1"/>
</dbReference>
<keyword evidence="10" id="KW-0486">Methionine biosynthesis</keyword>
<accession>A0A1F6H411</accession>
<dbReference type="InterPro" id="IPR002912">
    <property type="entry name" value="ACT_dom"/>
</dbReference>
<feature type="domain" description="ACT" evidence="14">
    <location>
        <begin position="354"/>
        <end position="430"/>
    </location>
</feature>
<dbReference type="InterPro" id="IPR045865">
    <property type="entry name" value="ACT-like_dom_sf"/>
</dbReference>
<evidence type="ECO:0000256" key="1">
    <source>
        <dbReference type="ARBA" id="ARBA00005056"/>
    </source>
</evidence>
<proteinExistence type="inferred from homology"/>
<gene>
    <name evidence="15" type="ORF">A2557_07600</name>
</gene>
<evidence type="ECO:0000256" key="5">
    <source>
        <dbReference type="ARBA" id="ARBA00013376"/>
    </source>
</evidence>
<dbReference type="EMBL" id="MFNF01000001">
    <property type="protein sequence ID" value="OGH05107.1"/>
    <property type="molecule type" value="Genomic_DNA"/>
</dbReference>
<dbReference type="Pfam" id="PF01842">
    <property type="entry name" value="ACT"/>
    <property type="match status" value="1"/>
</dbReference>
<dbReference type="GO" id="GO:0009086">
    <property type="term" value="P:methionine biosynthetic process"/>
    <property type="evidence" value="ECO:0007669"/>
    <property type="project" value="UniProtKB-KW"/>
</dbReference>
<evidence type="ECO:0000256" key="4">
    <source>
        <dbReference type="ARBA" id="ARBA00013213"/>
    </source>
</evidence>
<dbReference type="GO" id="GO:0050661">
    <property type="term" value="F:NADP binding"/>
    <property type="evidence" value="ECO:0007669"/>
    <property type="project" value="InterPro"/>
</dbReference>
<protein>
    <recommendedName>
        <fullName evidence="5">Homoserine dehydrogenase</fullName>
        <ecNumber evidence="4">1.1.1.3</ecNumber>
    </recommendedName>
</protein>
<dbReference type="CDD" id="cd04881">
    <property type="entry name" value="ACT_HSDH-Hom"/>
    <property type="match status" value="1"/>
</dbReference>
<dbReference type="SUPFAM" id="SSF55021">
    <property type="entry name" value="ACT-like"/>
    <property type="match status" value="1"/>
</dbReference>
<evidence type="ECO:0000256" key="2">
    <source>
        <dbReference type="ARBA" id="ARBA00005062"/>
    </source>
</evidence>
<comment type="similarity">
    <text evidence="3 13">Belongs to the homoserine dehydrogenase family.</text>
</comment>
<dbReference type="SUPFAM" id="SSF51735">
    <property type="entry name" value="NAD(P)-binding Rossmann-fold domains"/>
    <property type="match status" value="1"/>
</dbReference>
<dbReference type="InterPro" id="IPR001342">
    <property type="entry name" value="HDH_cat"/>
</dbReference>
<keyword evidence="6" id="KW-0028">Amino-acid biosynthesis</keyword>
<dbReference type="Gene3D" id="3.30.70.260">
    <property type="match status" value="1"/>
</dbReference>
<dbReference type="EC" id="1.1.1.3" evidence="4"/>
<evidence type="ECO:0000313" key="16">
    <source>
        <dbReference type="Proteomes" id="UP000177583"/>
    </source>
</evidence>
<reference evidence="15 16" key="1">
    <citation type="journal article" date="2016" name="Nat. Commun.">
        <title>Thousands of microbial genomes shed light on interconnected biogeochemical processes in an aquifer system.</title>
        <authorList>
            <person name="Anantharaman K."/>
            <person name="Brown C.T."/>
            <person name="Hug L.A."/>
            <person name="Sharon I."/>
            <person name="Castelle C.J."/>
            <person name="Probst A.J."/>
            <person name="Thomas B.C."/>
            <person name="Singh A."/>
            <person name="Wilkins M.J."/>
            <person name="Karaoz U."/>
            <person name="Brodie E.L."/>
            <person name="Williams K.H."/>
            <person name="Hubbard S.S."/>
            <person name="Banfield J.F."/>
        </authorList>
    </citation>
    <scope>NUCLEOTIDE SEQUENCE [LARGE SCALE GENOMIC DNA]</scope>
</reference>
<keyword evidence="8 12" id="KW-0521">NADP</keyword>
<comment type="pathway">
    <text evidence="2">Amino-acid biosynthesis; L-methionine biosynthesis via de novo pathway; L-homoserine from L-aspartate: step 3/3.</text>
</comment>
<organism evidence="15 16">
    <name type="scientific">Candidatus Lambdaproteobacteria bacterium RIFOXYD2_FULL_56_26</name>
    <dbReference type="NCBI Taxonomy" id="1817773"/>
    <lineage>
        <taxon>Bacteria</taxon>
        <taxon>Pseudomonadati</taxon>
        <taxon>Pseudomonadota</taxon>
        <taxon>Candidatus Lambdaproteobacteria</taxon>
    </lineage>
</organism>
<keyword evidence="9" id="KW-0560">Oxidoreductase</keyword>
<dbReference type="SUPFAM" id="SSF55347">
    <property type="entry name" value="Glyceraldehyde-3-phosphate dehydrogenase-like, C-terminal domain"/>
    <property type="match status" value="1"/>
</dbReference>
<dbReference type="GO" id="GO:0004412">
    <property type="term" value="F:homoserine dehydrogenase activity"/>
    <property type="evidence" value="ECO:0007669"/>
    <property type="project" value="UniProtKB-EC"/>
</dbReference>
<dbReference type="AlphaFoldDB" id="A0A1F6H411"/>